<dbReference type="SUPFAM" id="SSF50985">
    <property type="entry name" value="RCC1/BLIP-II"/>
    <property type="match status" value="1"/>
</dbReference>
<dbReference type="InterPro" id="IPR000408">
    <property type="entry name" value="Reg_chr_condens"/>
</dbReference>
<dbReference type="InterPro" id="IPR051553">
    <property type="entry name" value="Ran_GTPase-activating"/>
</dbReference>
<evidence type="ECO:0000256" key="1">
    <source>
        <dbReference type="PROSITE-ProRule" id="PRU00235"/>
    </source>
</evidence>
<evidence type="ECO:0000313" key="4">
    <source>
        <dbReference type="Proteomes" id="UP001301958"/>
    </source>
</evidence>
<sequence>MELLYATGHNAWNQLQLKAADPNHTNQQEQQQEEQTEEPDDISKFTCILHTDDKVISIRSFPSYTAVYTTTNTTSSPLIAGLLPQTHQILLETNPQIYRHFAEASNDTIIIPSSSNTHLEQHQSLTSFLLNSHSGGTPLNTLENISQLLPYETGFIALSRSKEVYTWGDERYSSCLAREVDDNSSPASLPGLVPDLLDLPTGPITKIAAGGYTLAALTAGNDLYLWGDAGRTPALSELNLSDCPEPVIIGDDEGKDIADVAVGHFHIIVLTTDGEVYVIGDNSIGQLGIPGVDSVKTWTRVSIDFGEQQGALSIRGVEAGPRTSFLILSES</sequence>
<dbReference type="PROSITE" id="PS50012">
    <property type="entry name" value="RCC1_3"/>
    <property type="match status" value="2"/>
</dbReference>
<reference evidence="3" key="1">
    <citation type="journal article" date="2023" name="Mol. Phylogenet. Evol.">
        <title>Genome-scale phylogeny and comparative genomics of the fungal order Sordariales.</title>
        <authorList>
            <person name="Hensen N."/>
            <person name="Bonometti L."/>
            <person name="Westerberg I."/>
            <person name="Brannstrom I.O."/>
            <person name="Guillou S."/>
            <person name="Cros-Aarteil S."/>
            <person name="Calhoun S."/>
            <person name="Haridas S."/>
            <person name="Kuo A."/>
            <person name="Mondo S."/>
            <person name="Pangilinan J."/>
            <person name="Riley R."/>
            <person name="LaButti K."/>
            <person name="Andreopoulos B."/>
            <person name="Lipzen A."/>
            <person name="Chen C."/>
            <person name="Yan M."/>
            <person name="Daum C."/>
            <person name="Ng V."/>
            <person name="Clum A."/>
            <person name="Steindorff A."/>
            <person name="Ohm R.A."/>
            <person name="Martin F."/>
            <person name="Silar P."/>
            <person name="Natvig D.O."/>
            <person name="Lalanne C."/>
            <person name="Gautier V."/>
            <person name="Ament-Velasquez S.L."/>
            <person name="Kruys A."/>
            <person name="Hutchinson M.I."/>
            <person name="Powell A.J."/>
            <person name="Barry K."/>
            <person name="Miller A.N."/>
            <person name="Grigoriev I.V."/>
            <person name="Debuchy R."/>
            <person name="Gladieux P."/>
            <person name="Hiltunen Thoren M."/>
            <person name="Johannesson H."/>
        </authorList>
    </citation>
    <scope>NUCLEOTIDE SEQUENCE</scope>
    <source>
        <strain evidence="3">CBS 990.96</strain>
    </source>
</reference>
<keyword evidence="4" id="KW-1185">Reference proteome</keyword>
<dbReference type="GO" id="GO:0005737">
    <property type="term" value="C:cytoplasm"/>
    <property type="evidence" value="ECO:0007669"/>
    <property type="project" value="TreeGrafter"/>
</dbReference>
<dbReference type="Gene3D" id="2.130.10.30">
    <property type="entry name" value="Regulator of chromosome condensation 1/beta-lactamase-inhibitor protein II"/>
    <property type="match status" value="1"/>
</dbReference>
<evidence type="ECO:0000256" key="2">
    <source>
        <dbReference type="SAM" id="MobiDB-lite"/>
    </source>
</evidence>
<comment type="caution">
    <text evidence="3">The sequence shown here is derived from an EMBL/GenBank/DDBJ whole genome shotgun (WGS) entry which is preliminary data.</text>
</comment>
<organism evidence="3 4">
    <name type="scientific">Podospora fimiseda</name>
    <dbReference type="NCBI Taxonomy" id="252190"/>
    <lineage>
        <taxon>Eukaryota</taxon>
        <taxon>Fungi</taxon>
        <taxon>Dikarya</taxon>
        <taxon>Ascomycota</taxon>
        <taxon>Pezizomycotina</taxon>
        <taxon>Sordariomycetes</taxon>
        <taxon>Sordariomycetidae</taxon>
        <taxon>Sordariales</taxon>
        <taxon>Podosporaceae</taxon>
        <taxon>Podospora</taxon>
    </lineage>
</organism>
<feature type="repeat" description="RCC1" evidence="1">
    <location>
        <begin position="221"/>
        <end position="273"/>
    </location>
</feature>
<dbReference type="EMBL" id="MU865324">
    <property type="protein sequence ID" value="KAK4228032.1"/>
    <property type="molecule type" value="Genomic_DNA"/>
</dbReference>
<feature type="repeat" description="RCC1" evidence="1">
    <location>
        <begin position="162"/>
        <end position="220"/>
    </location>
</feature>
<dbReference type="PANTHER" id="PTHR45982">
    <property type="entry name" value="REGULATOR OF CHROMOSOME CONDENSATION"/>
    <property type="match status" value="1"/>
</dbReference>
<feature type="compositionally biased region" description="Acidic residues" evidence="2">
    <location>
        <begin position="31"/>
        <end position="40"/>
    </location>
</feature>
<proteinExistence type="predicted"/>
<protein>
    <submittedName>
        <fullName evidence="3">Regulator of chromosome condensation 1/beta-lactamase-inhibitor protein II</fullName>
    </submittedName>
</protein>
<accession>A0AAN7H0A5</accession>
<dbReference type="Proteomes" id="UP001301958">
    <property type="component" value="Unassembled WGS sequence"/>
</dbReference>
<gene>
    <name evidence="3" type="ORF">QBC38DRAFT_476429</name>
</gene>
<feature type="region of interest" description="Disordered" evidence="2">
    <location>
        <begin position="22"/>
        <end position="41"/>
    </location>
</feature>
<dbReference type="AlphaFoldDB" id="A0AAN7H0A5"/>
<dbReference type="PANTHER" id="PTHR45982:SF1">
    <property type="entry name" value="REGULATOR OF CHROMOSOME CONDENSATION"/>
    <property type="match status" value="1"/>
</dbReference>
<evidence type="ECO:0000313" key="3">
    <source>
        <dbReference type="EMBL" id="KAK4228032.1"/>
    </source>
</evidence>
<reference evidence="3" key="2">
    <citation type="submission" date="2023-05" db="EMBL/GenBank/DDBJ databases">
        <authorList>
            <consortium name="Lawrence Berkeley National Laboratory"/>
            <person name="Steindorff A."/>
            <person name="Hensen N."/>
            <person name="Bonometti L."/>
            <person name="Westerberg I."/>
            <person name="Brannstrom I.O."/>
            <person name="Guillou S."/>
            <person name="Cros-Aarteil S."/>
            <person name="Calhoun S."/>
            <person name="Haridas S."/>
            <person name="Kuo A."/>
            <person name="Mondo S."/>
            <person name="Pangilinan J."/>
            <person name="Riley R."/>
            <person name="Labutti K."/>
            <person name="Andreopoulos B."/>
            <person name="Lipzen A."/>
            <person name="Chen C."/>
            <person name="Yanf M."/>
            <person name="Daum C."/>
            <person name="Ng V."/>
            <person name="Clum A."/>
            <person name="Ohm R."/>
            <person name="Martin F."/>
            <person name="Silar P."/>
            <person name="Natvig D."/>
            <person name="Lalanne C."/>
            <person name="Gautier V."/>
            <person name="Ament-Velasquez S.L."/>
            <person name="Kruys A."/>
            <person name="Hutchinson M.I."/>
            <person name="Powell A.J."/>
            <person name="Barry K."/>
            <person name="Miller A.N."/>
            <person name="Grigoriev I.V."/>
            <person name="Debuchy R."/>
            <person name="Gladieux P."/>
            <person name="Thoren M.H."/>
            <person name="Johannesson H."/>
        </authorList>
    </citation>
    <scope>NUCLEOTIDE SEQUENCE</scope>
    <source>
        <strain evidence="3">CBS 990.96</strain>
    </source>
</reference>
<dbReference type="InterPro" id="IPR009091">
    <property type="entry name" value="RCC1/BLIP-II"/>
</dbReference>
<dbReference type="GO" id="GO:0005085">
    <property type="term" value="F:guanyl-nucleotide exchange factor activity"/>
    <property type="evidence" value="ECO:0007669"/>
    <property type="project" value="TreeGrafter"/>
</dbReference>
<dbReference type="Pfam" id="PF13540">
    <property type="entry name" value="RCC1_2"/>
    <property type="match status" value="1"/>
</dbReference>
<name>A0AAN7H0A5_9PEZI</name>